<evidence type="ECO:0000313" key="2">
    <source>
        <dbReference type="EMBL" id="SFT35935.1"/>
    </source>
</evidence>
<dbReference type="Proteomes" id="UP000236454">
    <property type="component" value="Unassembled WGS sequence"/>
</dbReference>
<dbReference type="EMBL" id="FPAS01000001">
    <property type="protein sequence ID" value="SFT35935.1"/>
    <property type="molecule type" value="Genomic_DNA"/>
</dbReference>
<dbReference type="InterPro" id="IPR027848">
    <property type="entry name" value="DUF4494"/>
</dbReference>
<accession>A0A1I6XC86</accession>
<sequence>MNSWYTVKVKYTKQMEDGTLKRVTEPYLLDAVSFTDAEARIYEELGEQIRGEFLVTGISKTDYADIFHYEDADYWYKCKVTYVSVDADSGKEKKVSNNFLVTAANAKEAYERIEESLESMLVSFEIPAIAISPIIDIFPFNPDLDRELDRREMTDEEKEEYNESRNPPVFTASGDDEDEVEETVEESTFTDESE</sequence>
<name>A0A1I6XC86_9FLAO</name>
<keyword evidence="3" id="KW-1185">Reference proteome</keyword>
<organism evidence="2 3">
    <name type="scientific">Lishizhenia tianjinensis</name>
    <dbReference type="NCBI Taxonomy" id="477690"/>
    <lineage>
        <taxon>Bacteria</taxon>
        <taxon>Pseudomonadati</taxon>
        <taxon>Bacteroidota</taxon>
        <taxon>Flavobacteriia</taxon>
        <taxon>Flavobacteriales</taxon>
        <taxon>Crocinitomicaceae</taxon>
        <taxon>Lishizhenia</taxon>
    </lineage>
</organism>
<reference evidence="2 3" key="1">
    <citation type="submission" date="2016-10" db="EMBL/GenBank/DDBJ databases">
        <authorList>
            <person name="de Groot N.N."/>
        </authorList>
    </citation>
    <scope>NUCLEOTIDE SEQUENCE [LARGE SCALE GENOMIC DNA]</scope>
    <source>
        <strain evidence="2 3">CGMCC 1.7005</strain>
    </source>
</reference>
<feature type="compositionally biased region" description="Acidic residues" evidence="1">
    <location>
        <begin position="174"/>
        <end position="194"/>
    </location>
</feature>
<evidence type="ECO:0000256" key="1">
    <source>
        <dbReference type="SAM" id="MobiDB-lite"/>
    </source>
</evidence>
<evidence type="ECO:0008006" key="4">
    <source>
        <dbReference type="Google" id="ProtNLM"/>
    </source>
</evidence>
<proteinExistence type="predicted"/>
<dbReference type="OrthoDB" id="954784at2"/>
<protein>
    <recommendedName>
        <fullName evidence="4">DUF4494 domain-containing protein</fullName>
    </recommendedName>
</protein>
<dbReference type="STRING" id="477690.SAMN05216474_0092"/>
<feature type="region of interest" description="Disordered" evidence="1">
    <location>
        <begin position="150"/>
        <end position="194"/>
    </location>
</feature>
<dbReference type="RefSeq" id="WP_090245044.1">
    <property type="nucleotide sequence ID" value="NZ_FPAS01000001.1"/>
</dbReference>
<dbReference type="AlphaFoldDB" id="A0A1I6XC86"/>
<gene>
    <name evidence="2" type="ORF">SAMN05216474_0092</name>
</gene>
<evidence type="ECO:0000313" key="3">
    <source>
        <dbReference type="Proteomes" id="UP000236454"/>
    </source>
</evidence>
<dbReference type="Pfam" id="PF14902">
    <property type="entry name" value="DUF4494"/>
    <property type="match status" value="1"/>
</dbReference>